<feature type="binding site" evidence="9">
    <location>
        <position position="64"/>
    </location>
    <ligand>
        <name>cob(II)alamin</name>
        <dbReference type="ChEBI" id="CHEBI:16304"/>
    </ligand>
</feature>
<comment type="similarity">
    <text evidence="9">Belongs to the QueG family.</text>
</comment>
<name>A0ABX7I771_9BACT</name>
<evidence type="ECO:0000256" key="4">
    <source>
        <dbReference type="ARBA" id="ARBA00022723"/>
    </source>
</evidence>
<protein>
    <recommendedName>
        <fullName evidence="9">Epoxyqueuosine reductase</fullName>
        <ecNumber evidence="9">1.17.99.6</ecNumber>
    </recommendedName>
    <alternativeName>
        <fullName evidence="9">Queuosine biosynthesis protein QueG</fullName>
    </alternativeName>
</protein>
<evidence type="ECO:0000256" key="7">
    <source>
        <dbReference type="ARBA" id="ARBA00023004"/>
    </source>
</evidence>
<evidence type="ECO:0000256" key="9">
    <source>
        <dbReference type="HAMAP-Rule" id="MF_00916"/>
    </source>
</evidence>
<sequence>MTAADIIRQERSQFVKKKALENGFDFCGISAAGFLEEEAPRLENWLNRNYQGQMAYMANHFDKRLDPRKLVDDARSVISVLLNYYPEEQLPQQPGDLKISKYAYGTDYHYVLKEKLGALLLAIQEEIGEVSGRIFVDSAPVMDKVWAAKSGLGWVGKHSNLLNRNMGSFFFIGEIICDLDLAYDTSVPDYCGTCTRCLDACPTDAITEPFVVDGSKCISYYTIELKEAIPEEARGKFDNWVFGCDICQDVCPWNRFAKPHRTEAFRPSDALAGFSNSDWEEITEEVFKEVFRKSPLKRTKYEGLKRNIEFVQLTKEKSTSNW</sequence>
<comment type="function">
    <text evidence="9">Catalyzes the conversion of epoxyqueuosine (oQ) to queuosine (Q), which is a hypermodified base found in the wobble positions of tRNA(Asp), tRNA(Asn), tRNA(His) and tRNA(Tyr).</text>
</comment>
<evidence type="ECO:0000313" key="12">
    <source>
        <dbReference type="Proteomes" id="UP000612680"/>
    </source>
</evidence>
<dbReference type="InterPro" id="IPR013542">
    <property type="entry name" value="QueG_DUF1730"/>
</dbReference>
<proteinExistence type="inferred from homology"/>
<feature type="active site" description="Proton donor" evidence="9">
    <location>
        <position position="137"/>
    </location>
</feature>
<comment type="cofactor">
    <cofactor evidence="9">
        <name>cob(II)alamin</name>
        <dbReference type="ChEBI" id="CHEBI:16304"/>
    </cofactor>
</comment>
<comment type="caution">
    <text evidence="9">Lacks conserved residue(s) required for the propagation of feature annotation.</text>
</comment>
<evidence type="ECO:0000259" key="10">
    <source>
        <dbReference type="PROSITE" id="PS51379"/>
    </source>
</evidence>
<dbReference type="PROSITE" id="PS00198">
    <property type="entry name" value="4FE4S_FER_1"/>
    <property type="match status" value="1"/>
</dbReference>
<feature type="binding site" evidence="9">
    <location>
        <position position="247"/>
    </location>
    <ligand>
        <name>[4Fe-4S] cluster</name>
        <dbReference type="ChEBI" id="CHEBI:49883"/>
        <label>2</label>
    </ligand>
</feature>
<evidence type="ECO:0000313" key="11">
    <source>
        <dbReference type="EMBL" id="QRR01790.1"/>
    </source>
</evidence>
<feature type="binding site" evidence="9">
    <location>
        <position position="219"/>
    </location>
    <ligand>
        <name>cob(II)alamin</name>
        <dbReference type="ChEBI" id="CHEBI:16304"/>
    </ligand>
</feature>
<feature type="binding site" evidence="9">
    <location>
        <position position="161"/>
    </location>
    <ligand>
        <name>cob(II)alamin</name>
        <dbReference type="ChEBI" id="CHEBI:16304"/>
    </ligand>
</feature>
<gene>
    <name evidence="9 11" type="primary">queG</name>
    <name evidence="11" type="ORF">HWI92_13150</name>
</gene>
<comment type="catalytic activity">
    <reaction evidence="9">
        <text>epoxyqueuosine(34) in tRNA + AH2 = queuosine(34) in tRNA + A + H2O</text>
        <dbReference type="Rhea" id="RHEA:32159"/>
        <dbReference type="Rhea" id="RHEA-COMP:18571"/>
        <dbReference type="Rhea" id="RHEA-COMP:18582"/>
        <dbReference type="ChEBI" id="CHEBI:13193"/>
        <dbReference type="ChEBI" id="CHEBI:15377"/>
        <dbReference type="ChEBI" id="CHEBI:17499"/>
        <dbReference type="ChEBI" id="CHEBI:194431"/>
        <dbReference type="ChEBI" id="CHEBI:194443"/>
        <dbReference type="EC" id="1.17.99.6"/>
    </reaction>
</comment>
<keyword evidence="12" id="KW-1185">Reference proteome</keyword>
<keyword evidence="9" id="KW-0846">Cobalamin</keyword>
<keyword evidence="3 9" id="KW-0819">tRNA processing</keyword>
<dbReference type="EC" id="1.17.99.6" evidence="9"/>
<feature type="binding site" evidence="9">
    <location>
        <position position="244"/>
    </location>
    <ligand>
        <name>[4Fe-4S] cluster</name>
        <dbReference type="ChEBI" id="CHEBI:49883"/>
        <label>2</label>
    </ligand>
</feature>
<evidence type="ECO:0000256" key="2">
    <source>
        <dbReference type="ARBA" id="ARBA00022490"/>
    </source>
</evidence>
<dbReference type="InterPro" id="IPR017896">
    <property type="entry name" value="4Fe4S_Fe-S-bd"/>
</dbReference>
<dbReference type="InterPro" id="IPR004453">
    <property type="entry name" value="QueG"/>
</dbReference>
<reference evidence="11 12" key="1">
    <citation type="submission" date="2020-06" db="EMBL/GenBank/DDBJ databases">
        <title>Dyadobacter sandarakinus sp. nov., isolated from the soil of the Arctic Yellow River Station.</title>
        <authorList>
            <person name="Zhang Y."/>
            <person name="Peng F."/>
        </authorList>
    </citation>
    <scope>NUCLEOTIDE SEQUENCE [LARGE SCALE GENOMIC DNA]</scope>
    <source>
        <strain evidence="11 12">Q3-56</strain>
    </source>
</reference>
<dbReference type="HAMAP" id="MF_00916">
    <property type="entry name" value="QueG"/>
    <property type="match status" value="1"/>
</dbReference>
<keyword evidence="8 9" id="KW-0411">Iron-sulfur</keyword>
<dbReference type="PANTHER" id="PTHR30002">
    <property type="entry name" value="EPOXYQUEUOSINE REDUCTASE"/>
    <property type="match status" value="1"/>
</dbReference>
<feature type="binding site" evidence="9">
    <location>
        <position position="191"/>
    </location>
    <ligand>
        <name>[4Fe-4S] cluster</name>
        <dbReference type="ChEBI" id="CHEBI:49883"/>
        <label>1</label>
    </ligand>
</feature>
<feature type="binding site" evidence="9">
    <location>
        <position position="172"/>
    </location>
    <ligand>
        <name>cob(II)alamin</name>
        <dbReference type="ChEBI" id="CHEBI:16304"/>
    </ligand>
</feature>
<feature type="binding site" evidence="9">
    <location>
        <begin position="244"/>
        <end position="245"/>
    </location>
    <ligand>
        <name>cob(II)alamin</name>
        <dbReference type="ChEBI" id="CHEBI:16304"/>
    </ligand>
</feature>
<comment type="pathway">
    <text evidence="9">tRNA modification; tRNA-queuosine biosynthesis.</text>
</comment>
<dbReference type="EMBL" id="CP056775">
    <property type="protein sequence ID" value="QRR01790.1"/>
    <property type="molecule type" value="Genomic_DNA"/>
</dbReference>
<comment type="subcellular location">
    <subcellularLocation>
        <location evidence="9">Cytoplasm</location>
    </subcellularLocation>
</comment>
<organism evidence="11 12">
    <name type="scientific">Dyadobacter sandarakinus</name>
    <dbReference type="NCBI Taxonomy" id="2747268"/>
    <lineage>
        <taxon>Bacteria</taxon>
        <taxon>Pseudomonadati</taxon>
        <taxon>Bacteroidota</taxon>
        <taxon>Cytophagia</taxon>
        <taxon>Cytophagales</taxon>
        <taxon>Spirosomataceae</taxon>
        <taxon>Dyadobacter</taxon>
    </lineage>
</organism>
<keyword evidence="7 9" id="KW-0408">Iron</keyword>
<dbReference type="GO" id="GO:0052693">
    <property type="term" value="F:epoxyqueuosine reductase activity"/>
    <property type="evidence" value="ECO:0007669"/>
    <property type="project" value="UniProtKB-EC"/>
</dbReference>
<keyword evidence="9" id="KW-0170">Cobalt</keyword>
<dbReference type="Pfam" id="PF13484">
    <property type="entry name" value="Fer4_16"/>
    <property type="match status" value="1"/>
</dbReference>
<feature type="domain" description="4Fe-4S ferredoxin-type" evidence="10">
    <location>
        <begin position="181"/>
        <end position="211"/>
    </location>
</feature>
<comment type="subunit">
    <text evidence="9">Monomer.</text>
</comment>
<feature type="binding site" evidence="9">
    <location>
        <position position="197"/>
    </location>
    <ligand>
        <name>[4Fe-4S] cluster</name>
        <dbReference type="ChEBI" id="CHEBI:49883"/>
        <label>1</label>
    </ligand>
</feature>
<evidence type="ECO:0000256" key="8">
    <source>
        <dbReference type="ARBA" id="ARBA00023014"/>
    </source>
</evidence>
<accession>A0ABX7I771</accession>
<dbReference type="PANTHER" id="PTHR30002:SF4">
    <property type="entry name" value="EPOXYQUEUOSINE REDUCTASE"/>
    <property type="match status" value="1"/>
</dbReference>
<dbReference type="Gene3D" id="3.30.70.20">
    <property type="match status" value="1"/>
</dbReference>
<keyword evidence="2 9" id="KW-0963">Cytoplasm</keyword>
<feature type="binding site" evidence="9">
    <location>
        <position position="251"/>
    </location>
    <ligand>
        <name>[4Fe-4S] cluster</name>
        <dbReference type="ChEBI" id="CHEBI:49883"/>
        <label>1</label>
    </ligand>
</feature>
<feature type="binding site" evidence="9">
    <location>
        <position position="137"/>
    </location>
    <ligand>
        <name>cob(II)alamin</name>
        <dbReference type="ChEBI" id="CHEBI:16304"/>
    </ligand>
</feature>
<keyword evidence="1 9" id="KW-0004">4Fe-4S</keyword>
<comment type="cofactor">
    <cofactor evidence="9">
        <name>[4Fe-4S] cluster</name>
        <dbReference type="ChEBI" id="CHEBI:49883"/>
    </cofactor>
    <text evidence="9">Binds 2 [4Fe-4S] clusters per monomer.</text>
</comment>
<feature type="binding site" evidence="9">
    <location>
        <position position="217"/>
    </location>
    <ligand>
        <name>[4Fe-4S] cluster</name>
        <dbReference type="ChEBI" id="CHEBI:49883"/>
        <label>2</label>
    </ligand>
</feature>
<dbReference type="Proteomes" id="UP000612680">
    <property type="component" value="Chromosome"/>
</dbReference>
<dbReference type="SUPFAM" id="SSF46548">
    <property type="entry name" value="alpha-helical ferredoxin"/>
    <property type="match status" value="1"/>
</dbReference>
<keyword evidence="6 9" id="KW-0560">Oxidoreductase</keyword>
<feature type="binding site" evidence="9">
    <location>
        <position position="194"/>
    </location>
    <ligand>
        <name>[4Fe-4S] cluster</name>
        <dbReference type="ChEBI" id="CHEBI:49883"/>
        <label>1</label>
    </ligand>
</feature>
<feature type="binding site" evidence="9">
    <location>
        <position position="201"/>
    </location>
    <ligand>
        <name>[4Fe-4S] cluster</name>
        <dbReference type="ChEBI" id="CHEBI:49883"/>
        <label>2</label>
    </ligand>
</feature>
<keyword evidence="4 9" id="KW-0479">Metal-binding</keyword>
<dbReference type="InterPro" id="IPR017900">
    <property type="entry name" value="4Fe4S_Fe_S_CS"/>
</dbReference>
<dbReference type="RefSeq" id="WP_204655771.1">
    <property type="nucleotide sequence ID" value="NZ_CP056775.1"/>
</dbReference>
<evidence type="ECO:0000256" key="6">
    <source>
        <dbReference type="ARBA" id="ARBA00023002"/>
    </source>
</evidence>
<evidence type="ECO:0000256" key="1">
    <source>
        <dbReference type="ARBA" id="ARBA00022485"/>
    </source>
</evidence>
<evidence type="ECO:0000256" key="3">
    <source>
        <dbReference type="ARBA" id="ARBA00022694"/>
    </source>
</evidence>
<keyword evidence="5 9" id="KW-0671">Queuosine biosynthesis</keyword>
<feature type="binding site" evidence="9">
    <location>
        <position position="226"/>
    </location>
    <ligand>
        <name>tRNA</name>
        <dbReference type="ChEBI" id="CHEBI:17843"/>
    </ligand>
</feature>
<evidence type="ECO:0000256" key="5">
    <source>
        <dbReference type="ARBA" id="ARBA00022785"/>
    </source>
</evidence>
<dbReference type="Pfam" id="PF08331">
    <property type="entry name" value="QueG_DUF1730"/>
    <property type="match status" value="1"/>
</dbReference>
<dbReference type="NCBIfam" id="TIGR00276">
    <property type="entry name" value="tRNA epoxyqueuosine(34) reductase QueG"/>
    <property type="match status" value="1"/>
</dbReference>
<dbReference type="PROSITE" id="PS51379">
    <property type="entry name" value="4FE4S_FER_2"/>
    <property type="match status" value="1"/>
</dbReference>